<dbReference type="GO" id="GO:0005524">
    <property type="term" value="F:ATP binding"/>
    <property type="evidence" value="ECO:0007669"/>
    <property type="project" value="UniProtKB-UniRule"/>
</dbReference>
<evidence type="ECO:0000313" key="6">
    <source>
        <dbReference type="EMBL" id="KIS35493.1"/>
    </source>
</evidence>
<dbReference type="EMBL" id="JMQP01000002">
    <property type="protein sequence ID" value="KIS35493.1"/>
    <property type="molecule type" value="Genomic_DNA"/>
</dbReference>
<dbReference type="Pfam" id="PF02374">
    <property type="entry name" value="ArsA_ATPase"/>
    <property type="match status" value="3"/>
</dbReference>
<comment type="catalytic activity">
    <reaction evidence="2 4">
        <text>arsenite(in) + ATP + H2O = arsenite(out) + ADP + phosphate + H(+)</text>
        <dbReference type="Rhea" id="RHEA:11348"/>
        <dbReference type="ChEBI" id="CHEBI:15377"/>
        <dbReference type="ChEBI" id="CHEBI:15378"/>
        <dbReference type="ChEBI" id="CHEBI:29242"/>
        <dbReference type="ChEBI" id="CHEBI:30616"/>
        <dbReference type="ChEBI" id="CHEBI:43474"/>
        <dbReference type="ChEBI" id="CHEBI:456216"/>
        <dbReference type="EC" id="7.3.2.7"/>
    </reaction>
</comment>
<sequence length="597" mass="66395">MKNQIKGAVEIIALVAKVGFIMKEFNLANIKLTKYLFFTGKGGVGKTSTACATAVALADEGKKVLLISTDPASNLQDVFETELDGKAKPIKGVDNLEVINLDPLEAAHNYKESVVGPFRGKLPDSVIENMEEQLSGSCTVEIAAFNEFSNFITNSKLNTDYNHIIFDTAPTGHTLRMLQLPSAWSDFISESTHGASCLGQLSGLETKKETYKKAVENLSDKSLTTLVLVTRPDKTPLNEVARASKELSEIGIKNQILVINCVLENYDDDLSESIFNKQKLALENMPEMLTEFDTYTIALRSYNITGIDSIRNLLKKDQINEQKVEVKGKLFNLDDVVSDLIKNNRKVIFTMGKGGVGKTTIASSVALKLSKLGKKVHLATTDPADHIKFMIDSSSGISMSHIDEKEELKKYQDEVLGNARKTMSEDDVAYIEEDLRSPCTQEIAVFRAFAELVEKPDDEIVVIDTAPTGHTLLLLDSTLSYHQEVQRTQGQVPESVKNLLPRLRGEETEVLIVSLAEATPFYEAYRLEEDLTRASIHTNWWIVNSSLYKANPSNKMLSAKANEEVKWINKILDHTSGKLAVIEWTKEYLCGDRLYQI</sequence>
<evidence type="ECO:0000256" key="1">
    <source>
        <dbReference type="ARBA" id="ARBA00011040"/>
    </source>
</evidence>
<dbReference type="InterPro" id="IPR027541">
    <property type="entry name" value="Ars_ATPase"/>
</dbReference>
<feature type="domain" description="ArsA/GET3 Anion-transporting ATPase-like" evidence="5">
    <location>
        <begin position="506"/>
        <end position="574"/>
    </location>
</feature>
<dbReference type="EC" id="7.3.2.7" evidence="3 4"/>
<comment type="similarity">
    <text evidence="1 4">Belongs to the arsA ATPase family.</text>
</comment>
<feature type="domain" description="ArsA/GET3 Anion-transporting ATPase-like" evidence="5">
    <location>
        <begin position="346"/>
        <end position="486"/>
    </location>
</feature>
<keyword evidence="4" id="KW-0067">ATP-binding</keyword>
<organism evidence="6 7">
    <name type="scientific">Haemophilus influenzae</name>
    <dbReference type="NCBI Taxonomy" id="727"/>
    <lineage>
        <taxon>Bacteria</taxon>
        <taxon>Pseudomonadati</taxon>
        <taxon>Pseudomonadota</taxon>
        <taxon>Gammaproteobacteria</taxon>
        <taxon>Pasteurellales</taxon>
        <taxon>Pasteurellaceae</taxon>
        <taxon>Haemophilus</taxon>
    </lineage>
</organism>
<keyword evidence="4" id="KW-0059">Arsenical resistance</keyword>
<evidence type="ECO:0000259" key="5">
    <source>
        <dbReference type="Pfam" id="PF02374"/>
    </source>
</evidence>
<evidence type="ECO:0000256" key="3">
    <source>
        <dbReference type="NCBIfam" id="TIGR04291"/>
    </source>
</evidence>
<evidence type="ECO:0000313" key="7">
    <source>
        <dbReference type="Proteomes" id="UP000050700"/>
    </source>
</evidence>
<dbReference type="SUPFAM" id="SSF52540">
    <property type="entry name" value="P-loop containing nucleoside triphosphate hydrolases"/>
    <property type="match status" value="2"/>
</dbReference>
<reference evidence="6 7" key="1">
    <citation type="submission" date="2014-05" db="EMBL/GenBank/DDBJ databases">
        <title>Methylome analysis of the phasevarions of Haemophilus influenzae.</title>
        <authorList>
            <person name="Atack J.M."/>
            <person name="Fox K.L."/>
            <person name="Power P.M."/>
            <person name="Clark T."/>
            <person name="Jurcisek J."/>
            <person name="Korlach J."/>
            <person name="Bakaletz L.O."/>
            <person name="Jennings M.P."/>
        </authorList>
    </citation>
    <scope>NUCLEOTIDE SEQUENCE [LARGE SCALE GENOMIC DNA]</scope>
    <source>
        <strain evidence="6 7">1209</strain>
    </source>
</reference>
<dbReference type="Proteomes" id="UP000050700">
    <property type="component" value="Unassembled WGS sequence"/>
</dbReference>
<comment type="caution">
    <text evidence="6">The sequence shown here is derived from an EMBL/GenBank/DDBJ whole genome shotgun (WGS) entry which is preliminary data.</text>
</comment>
<dbReference type="Gene3D" id="3.40.50.300">
    <property type="entry name" value="P-loop containing nucleotide triphosphate hydrolases"/>
    <property type="match status" value="2"/>
</dbReference>
<dbReference type="PATRIC" id="fig|727.582.peg.1008"/>
<dbReference type="CDD" id="cd02035">
    <property type="entry name" value="ArsA"/>
    <property type="match status" value="2"/>
</dbReference>
<proteinExistence type="inferred from homology"/>
<keyword evidence="6" id="KW-0378">Hydrolase</keyword>
<dbReference type="NCBIfam" id="TIGR04291">
    <property type="entry name" value="arsen_driv_ArsA"/>
    <property type="match status" value="1"/>
</dbReference>
<dbReference type="AlphaFoldDB" id="A0A158SX99"/>
<dbReference type="PANTHER" id="PTHR10803:SF3">
    <property type="entry name" value="ATPASE GET3"/>
    <property type="match status" value="1"/>
</dbReference>
<dbReference type="InterPro" id="IPR025723">
    <property type="entry name" value="ArsA/GET3_ATPase-like"/>
</dbReference>
<protein>
    <recommendedName>
        <fullName evidence="3 4">Arsenical pump-driving ATPase</fullName>
        <ecNumber evidence="3 4">7.3.2.7</ecNumber>
    </recommendedName>
</protein>
<keyword evidence="4" id="KW-0547">Nucleotide-binding</keyword>
<dbReference type="InterPro" id="IPR027417">
    <property type="entry name" value="P-loop_NTPase"/>
</dbReference>
<dbReference type="RefSeq" id="WP_005662452.1">
    <property type="nucleotide sequence ID" value="NZ_CP089168.1"/>
</dbReference>
<dbReference type="NCBIfam" id="TIGR00345">
    <property type="entry name" value="GET3_arsA_TRC40"/>
    <property type="match status" value="1"/>
</dbReference>
<feature type="domain" description="ArsA/GET3 Anion-transporting ATPase-like" evidence="5">
    <location>
        <begin position="33"/>
        <end position="313"/>
    </location>
</feature>
<comment type="function">
    <text evidence="4">Anion-transporting ATPase.</text>
</comment>
<evidence type="ECO:0000256" key="4">
    <source>
        <dbReference type="PIRNR" id="PIRNR001327"/>
    </source>
</evidence>
<dbReference type="PANTHER" id="PTHR10803">
    <property type="entry name" value="ARSENICAL PUMP-DRIVING ATPASE ARSENITE-TRANSLOCATING ATPASE"/>
    <property type="match status" value="1"/>
</dbReference>
<gene>
    <name evidence="6" type="primary">arsA</name>
    <name evidence="6" type="ORF">NTHI1209_01100</name>
</gene>
<accession>A0A158SX99</accession>
<evidence type="ECO:0000256" key="2">
    <source>
        <dbReference type="ARBA" id="ARBA00052296"/>
    </source>
</evidence>
<name>A0A158SX99_HAEIF</name>
<dbReference type="PIRSF" id="PIRSF001327">
    <property type="entry name" value="Arsenical_pump-driving_ATPase"/>
    <property type="match status" value="1"/>
</dbReference>
<keyword evidence="4" id="KW-1278">Translocase</keyword>
<dbReference type="GO" id="GO:0016887">
    <property type="term" value="F:ATP hydrolysis activity"/>
    <property type="evidence" value="ECO:0007669"/>
    <property type="project" value="UniProtKB-UniRule"/>
</dbReference>
<dbReference type="InterPro" id="IPR016300">
    <property type="entry name" value="ATPase_ArsA/GET3"/>
</dbReference>
<dbReference type="GO" id="GO:0015446">
    <property type="term" value="F:ATPase-coupled arsenite transmembrane transporter activity"/>
    <property type="evidence" value="ECO:0007669"/>
    <property type="project" value="UniProtKB-UniRule"/>
</dbReference>